<feature type="region of interest" description="Disordered" evidence="1">
    <location>
        <begin position="181"/>
        <end position="201"/>
    </location>
</feature>
<evidence type="ECO:0000313" key="2">
    <source>
        <dbReference type="EMBL" id="CAF4444188.1"/>
    </source>
</evidence>
<reference evidence="2" key="1">
    <citation type="submission" date="2021-02" db="EMBL/GenBank/DDBJ databases">
        <authorList>
            <person name="Nowell W R."/>
        </authorList>
    </citation>
    <scope>NUCLEOTIDE SEQUENCE</scope>
</reference>
<feature type="compositionally biased region" description="Polar residues" evidence="1">
    <location>
        <begin position="39"/>
        <end position="62"/>
    </location>
</feature>
<evidence type="ECO:0000313" key="3">
    <source>
        <dbReference type="Proteomes" id="UP000682733"/>
    </source>
</evidence>
<feature type="compositionally biased region" description="Polar residues" evidence="1">
    <location>
        <begin position="83"/>
        <end position="116"/>
    </location>
</feature>
<organism evidence="2 3">
    <name type="scientific">Didymodactylos carnosus</name>
    <dbReference type="NCBI Taxonomy" id="1234261"/>
    <lineage>
        <taxon>Eukaryota</taxon>
        <taxon>Metazoa</taxon>
        <taxon>Spiralia</taxon>
        <taxon>Gnathifera</taxon>
        <taxon>Rotifera</taxon>
        <taxon>Eurotatoria</taxon>
        <taxon>Bdelloidea</taxon>
        <taxon>Philodinida</taxon>
        <taxon>Philodinidae</taxon>
        <taxon>Didymodactylos</taxon>
    </lineage>
</organism>
<sequence>SYGSYSAPAQNVPSFANSDNSGQQSSSYNAGSSYGSPSVNPSGSYGSYSAPAQNMPSFANSDNSGQQSSSYNAGGSSYGSPSVNPSGSYGSYSAPAQNMPSFANSDNSGQQSSPPYVNNYVAPSSYGSNSRSGLSTSSAQFLPSYSSSNDYAAPSVSLTVAKANDYGSDLSFSASAQNMPSFANTKNNAQQSSSYNAGGSSYGSPSVNPSSMCLFGFCLLIG</sequence>
<evidence type="ECO:0000256" key="1">
    <source>
        <dbReference type="SAM" id="MobiDB-lite"/>
    </source>
</evidence>
<feature type="compositionally biased region" description="Low complexity" evidence="1">
    <location>
        <begin position="20"/>
        <end position="38"/>
    </location>
</feature>
<feature type="compositionally biased region" description="Low complexity" evidence="1">
    <location>
        <begin position="192"/>
        <end position="201"/>
    </location>
</feature>
<protein>
    <submittedName>
        <fullName evidence="2">Uncharacterized protein</fullName>
    </submittedName>
</protein>
<comment type="caution">
    <text evidence="2">The sequence shown here is derived from an EMBL/GenBank/DDBJ whole genome shotgun (WGS) entry which is preliminary data.</text>
</comment>
<name>A0A8S2WJ79_9BILA</name>
<accession>A0A8S2WJ79</accession>
<feature type="non-terminal residue" evidence="2">
    <location>
        <position position="222"/>
    </location>
</feature>
<proteinExistence type="predicted"/>
<feature type="compositionally biased region" description="Polar residues" evidence="1">
    <location>
        <begin position="1"/>
        <end position="19"/>
    </location>
</feature>
<feature type="region of interest" description="Disordered" evidence="1">
    <location>
        <begin position="1"/>
        <end position="120"/>
    </location>
</feature>
<feature type="compositionally biased region" description="Low complexity" evidence="1">
    <location>
        <begin position="63"/>
        <end position="82"/>
    </location>
</feature>
<dbReference type="AlphaFoldDB" id="A0A8S2WJ79"/>
<feature type="compositionally biased region" description="Polar residues" evidence="1">
    <location>
        <begin position="181"/>
        <end position="191"/>
    </location>
</feature>
<dbReference type="EMBL" id="CAJOBA010081574">
    <property type="protein sequence ID" value="CAF4444188.1"/>
    <property type="molecule type" value="Genomic_DNA"/>
</dbReference>
<gene>
    <name evidence="2" type="ORF">TMI583_LOCUS45524</name>
</gene>
<dbReference type="Proteomes" id="UP000682733">
    <property type="component" value="Unassembled WGS sequence"/>
</dbReference>